<dbReference type="RefSeq" id="WP_149653511.1">
    <property type="nucleotide sequence ID" value="NZ_VTZN01000036.1"/>
</dbReference>
<dbReference type="InterPro" id="IPR038332">
    <property type="entry name" value="PPE_sf"/>
</dbReference>
<dbReference type="Pfam" id="PF00934">
    <property type="entry name" value="PE"/>
    <property type="match status" value="1"/>
</dbReference>
<dbReference type="InterPro" id="IPR000084">
    <property type="entry name" value="PE-PGRS_N"/>
</dbReference>
<reference evidence="2 3" key="1">
    <citation type="submission" date="2019-09" db="EMBL/GenBank/DDBJ databases">
        <title>Report of infection by Mycobacterium simiae a patient suffering from pulmonary tuberculosis.</title>
        <authorList>
            <person name="Mohanty P.S."/>
            <person name="Bansal A.K."/>
            <person name="Singh H."/>
            <person name="Sharma S."/>
            <person name="Patil S.A."/>
            <person name="Upadhaya P."/>
            <person name="Singh P.K."/>
            <person name="Kumar D."/>
            <person name="Kumar S."/>
            <person name="Singh R.K."/>
            <person name="Chaudhary B."/>
        </authorList>
    </citation>
    <scope>NUCLEOTIDE SEQUENCE [LARGE SCALE GENOMIC DNA]</scope>
    <source>
        <strain evidence="2 3">JAL-560-SIM</strain>
    </source>
</reference>
<protein>
    <submittedName>
        <fullName evidence="2">PE family protein</fullName>
    </submittedName>
</protein>
<dbReference type="Proteomes" id="UP000324701">
    <property type="component" value="Unassembled WGS sequence"/>
</dbReference>
<dbReference type="InterPro" id="IPR048996">
    <property type="entry name" value="PGRS_rpt"/>
</dbReference>
<dbReference type="SUPFAM" id="SSF140459">
    <property type="entry name" value="PE/PPE dimer-like"/>
    <property type="match status" value="1"/>
</dbReference>
<name>A0A5B1BPH5_MYCSI</name>
<dbReference type="Pfam" id="PF21526">
    <property type="entry name" value="PGRS"/>
    <property type="match status" value="1"/>
</dbReference>
<comment type="caution">
    <text evidence="2">The sequence shown here is derived from an EMBL/GenBank/DDBJ whole genome shotgun (WGS) entry which is preliminary data.</text>
</comment>
<evidence type="ECO:0000259" key="1">
    <source>
        <dbReference type="Pfam" id="PF00934"/>
    </source>
</evidence>
<dbReference type="EMBL" id="VTZN01000036">
    <property type="protein sequence ID" value="KAA1250658.1"/>
    <property type="molecule type" value="Genomic_DNA"/>
</dbReference>
<gene>
    <name evidence="2" type="ORF">F0Q45_08440</name>
</gene>
<organism evidence="2 3">
    <name type="scientific">Mycobacterium simiae</name>
    <name type="common">Mycobacterium habana</name>
    <dbReference type="NCBI Taxonomy" id="1784"/>
    <lineage>
        <taxon>Bacteria</taxon>
        <taxon>Bacillati</taxon>
        <taxon>Actinomycetota</taxon>
        <taxon>Actinomycetes</taxon>
        <taxon>Mycobacteriales</taxon>
        <taxon>Mycobacteriaceae</taxon>
        <taxon>Mycobacterium</taxon>
        <taxon>Mycobacterium simiae complex</taxon>
    </lineage>
</organism>
<keyword evidence="3" id="KW-1185">Reference proteome</keyword>
<evidence type="ECO:0000313" key="3">
    <source>
        <dbReference type="Proteomes" id="UP000324701"/>
    </source>
</evidence>
<sequence length="904" mass="80057">MSFIIAVPKMVAAAASDLANIGSTISTANAAAALETTSVLAAGADEVSAAIAALFGTHAQAYQALSAQAAAFHAEFVQTLNTGAGWYAAAEAANASPLQAVLGAANAPTQTLLGRPLIGNGADGTAANPNGGAGGLLYGNGGNGYSQTGGGLAGGNGGAAGLIGNGGAGGAGGANAAGAGGPGGIGGAGGWLYGNGGAGGAGGIGTTAVGAGGAGGNALLFGSGGNGGSGPFGAAGHAGLLIGNGGDAGAGSGLRGADGGLIGNGGIGGSSATTAGGAGGNALFGTGGAGGSSTDSTGGNGGNTLVGNGGAGGAGGASSLTGSGQAGGSGGNVGLLGFGGAGGAGGAGTTLLSIGQNGGAGGRGGNAGLLYGDGGVGGAGGSGGVTSGSVFNAGTGGIGGAGGSASLFGNGGAGGAGGSGGANSATLLAGVGGTGGAGGAGGVAGLLYGNGGAGGDGGIGGTTAANNQAGGTGGAGGAAGNGFLIGNGGAGGDGGAGGASVTAGKAGLGGVGGVSGNGGDGGLLFGDGGEGGAGGAGGAGAGASGVGGAGSDGGSGGNASFIGNGGNGGPGGPGGAGATIGPAGNGGKAGAGGVFGQGGTPGPPGAAAVLPESLAPIFGPYESLIANTIANLQSIGTTWLANPAPFLNQILINQFGYGELTVASFANATRDFAIGLAGVPPSLQAALEALVAGNISGAVSDVAQALVKVFVSGLDAADLSNIQLLGPVGDLLPILSIPGDISQHFTNVLVALTDTNISFDIGTFSMTFGLPLAMTLNAIGSPVTTAIALANSVTTFIGAVQAGNLPAALAAIIGAPANVANGFLNGEATLPLPLPTSLAPIPGITSLTANVPVGGIISPLKPFTATAVVLGSPITLPLGGTPAGGIIPALLNYAPVQLANAIAG</sequence>
<dbReference type="AlphaFoldDB" id="A0A5B1BPH5"/>
<evidence type="ECO:0000313" key="2">
    <source>
        <dbReference type="EMBL" id="KAA1250658.1"/>
    </source>
</evidence>
<dbReference type="OrthoDB" id="4761540at2"/>
<dbReference type="FunFam" id="1.10.287.850:FF:000001">
    <property type="entry name" value="PE_PGRS39"/>
    <property type="match status" value="1"/>
</dbReference>
<dbReference type="Gene3D" id="1.10.287.850">
    <property type="entry name" value="HP0062-like domain"/>
    <property type="match status" value="1"/>
</dbReference>
<accession>A0A5B1BPH5</accession>
<feature type="domain" description="PE" evidence="1">
    <location>
        <begin position="5"/>
        <end position="94"/>
    </location>
</feature>
<proteinExistence type="predicted"/>